<accession>A0A6C0BCR2</accession>
<protein>
    <submittedName>
        <fullName evidence="1">Uncharacterized protein</fullName>
    </submittedName>
</protein>
<dbReference type="EMBL" id="MN739120">
    <property type="protein sequence ID" value="QHS89792.1"/>
    <property type="molecule type" value="Genomic_DNA"/>
</dbReference>
<evidence type="ECO:0000313" key="1">
    <source>
        <dbReference type="EMBL" id="QHS89792.1"/>
    </source>
</evidence>
<name>A0A6C0BCR2_9ZZZZ</name>
<dbReference type="AlphaFoldDB" id="A0A6C0BCR2"/>
<organism evidence="1">
    <name type="scientific">viral metagenome</name>
    <dbReference type="NCBI Taxonomy" id="1070528"/>
    <lineage>
        <taxon>unclassified sequences</taxon>
        <taxon>metagenomes</taxon>
        <taxon>organismal metagenomes</taxon>
    </lineage>
</organism>
<sequence>MQGRLLLFNVELWHGNIPNKEGKYEMSDNFYDLVYSELITSLSKHLKIDKSKISKSFLSNRFENKRLQIKFSKIHNQFFGRMSLEDEDDVNIFMLELEYNHQEESSNNYLEYFHQFSIHEKGIKCYCNIGSWYDKESLNKNYEDKNVINIRID</sequence>
<reference evidence="1" key="1">
    <citation type="journal article" date="2020" name="Nature">
        <title>Giant virus diversity and host interactions through global metagenomics.</title>
        <authorList>
            <person name="Schulz F."/>
            <person name="Roux S."/>
            <person name="Paez-Espino D."/>
            <person name="Jungbluth S."/>
            <person name="Walsh D.A."/>
            <person name="Denef V.J."/>
            <person name="McMahon K.D."/>
            <person name="Konstantinidis K.T."/>
            <person name="Eloe-Fadrosh E.A."/>
            <person name="Kyrpides N.C."/>
            <person name="Woyke T."/>
        </authorList>
    </citation>
    <scope>NUCLEOTIDE SEQUENCE</scope>
    <source>
        <strain evidence="1">GVMAG-M-3300010160-4</strain>
    </source>
</reference>
<proteinExistence type="predicted"/>